<dbReference type="AlphaFoldDB" id="A0A831A1L7"/>
<evidence type="ECO:0000313" key="1">
    <source>
        <dbReference type="EMBL" id="CCO94891.1"/>
    </source>
</evidence>
<dbReference type="GO" id="GO:0006886">
    <property type="term" value="P:intracellular protein transport"/>
    <property type="evidence" value="ECO:0007669"/>
    <property type="project" value="InterPro"/>
</dbReference>
<reference evidence="1 2" key="1">
    <citation type="submission" date="2012-11" db="EMBL/GenBank/DDBJ databases">
        <authorList>
            <person name="Linke B."/>
        </authorList>
    </citation>
    <scope>NUCLEOTIDE SEQUENCE [LARGE SCALE GENOMIC DNA]</scope>
    <source>
        <strain evidence="2">CFBP 1232</strain>
    </source>
</reference>
<protein>
    <submittedName>
        <fullName evidence="1">Uncharacterized protein</fullName>
    </submittedName>
</protein>
<gene>
    <name evidence="1" type="ORF">BN437_2981</name>
</gene>
<dbReference type="Proteomes" id="UP000013111">
    <property type="component" value="Unassembled WGS sequence"/>
</dbReference>
<dbReference type="InterPro" id="IPR005699">
    <property type="entry name" value="Chap_lipoprot_PulS/OutS"/>
</dbReference>
<dbReference type="InterPro" id="IPR019114">
    <property type="entry name" value="Chap_lipoprot_PulS/OutS-like"/>
</dbReference>
<dbReference type="InterPro" id="IPR038432">
    <property type="entry name" value="PulS/OutS-like_sf"/>
</dbReference>
<dbReference type="GeneID" id="97607042"/>
<dbReference type="Pfam" id="PF09691">
    <property type="entry name" value="T2SS_PulS_OutS"/>
    <property type="match status" value="1"/>
</dbReference>
<sequence>MNIKNLSPILLFPLLTLVSCQNQNSGKHATVPVASQLDQLSSLVASASWLRQHCDRNDIPADATLATKALALAKERGWPVDSSFRQQLAQQVSVRISALDADRPSQSAKCAALNQAAVPFIQYVQK</sequence>
<dbReference type="NCBIfam" id="TIGR01004">
    <property type="entry name" value="PulS_OutS"/>
    <property type="match status" value="1"/>
</dbReference>
<organism evidence="1 2">
    <name type="scientific">Erwinia amylovora NBRC 12687 = CFBP 1232</name>
    <dbReference type="NCBI Taxonomy" id="1219359"/>
    <lineage>
        <taxon>Bacteria</taxon>
        <taxon>Pseudomonadati</taxon>
        <taxon>Pseudomonadota</taxon>
        <taxon>Gammaproteobacteria</taxon>
        <taxon>Enterobacterales</taxon>
        <taxon>Erwiniaceae</taxon>
        <taxon>Erwinia</taxon>
    </lineage>
</organism>
<dbReference type="EMBL" id="CAPB01000035">
    <property type="protein sequence ID" value="CCO94891.1"/>
    <property type="molecule type" value="Genomic_DNA"/>
</dbReference>
<dbReference type="PROSITE" id="PS51257">
    <property type="entry name" value="PROKAR_LIPOPROTEIN"/>
    <property type="match status" value="1"/>
</dbReference>
<proteinExistence type="predicted"/>
<name>A0A831A1L7_ERWAM</name>
<reference evidence="1 2" key="2">
    <citation type="submission" date="2013-04" db="EMBL/GenBank/DDBJ databases">
        <title>Comparative genomics of 12 strains of Erwinia amylovora identifies a pan-genome with a large conserved core and provides insights into host specificity.</title>
        <authorList>
            <person name="Mann R.A."/>
            <person name="Smits T.H.M."/>
            <person name="Buehlmann A."/>
            <person name="Blom J."/>
            <person name="Goesmann A."/>
            <person name="Frey J.E."/>
            <person name="Plummer K.M."/>
            <person name="Beer S.V."/>
            <person name="Luck J."/>
            <person name="Duffy B."/>
            <person name="Rodoni B."/>
        </authorList>
    </citation>
    <scope>NUCLEOTIDE SEQUENCE [LARGE SCALE GENOMIC DNA]</scope>
    <source>
        <strain evidence="2">CFBP 1232</strain>
    </source>
</reference>
<evidence type="ECO:0000313" key="2">
    <source>
        <dbReference type="Proteomes" id="UP000013111"/>
    </source>
</evidence>
<accession>A0A831A1L7</accession>
<comment type="caution">
    <text evidence="1">The sequence shown here is derived from an EMBL/GenBank/DDBJ whole genome shotgun (WGS) entry which is preliminary data.</text>
</comment>
<dbReference type="Gene3D" id="1.20.58.1630">
    <property type="entry name" value="Chaperone lipoprotein PulS/OutS"/>
    <property type="match status" value="1"/>
</dbReference>
<dbReference type="RefSeq" id="WP_004159700.1">
    <property type="nucleotide sequence ID" value="NZ_BAYW01000010.1"/>
</dbReference>